<reference evidence="3 4" key="1">
    <citation type="submission" date="2023-07" db="EMBL/GenBank/DDBJ databases">
        <title>Sorghum-associated microbial communities from plants grown in Nebraska, USA.</title>
        <authorList>
            <person name="Schachtman D."/>
        </authorList>
    </citation>
    <scope>NUCLEOTIDE SEQUENCE [LARGE SCALE GENOMIC DNA]</scope>
    <source>
        <strain evidence="3 4">CC523</strain>
    </source>
</reference>
<keyword evidence="1" id="KW-0812">Transmembrane</keyword>
<dbReference type="EMBL" id="JAUSSW010000001">
    <property type="protein sequence ID" value="MDQ0100638.1"/>
    <property type="molecule type" value="Genomic_DNA"/>
</dbReference>
<evidence type="ECO:0000256" key="1">
    <source>
        <dbReference type="SAM" id="Phobius"/>
    </source>
</evidence>
<feature type="signal peptide" evidence="2">
    <location>
        <begin position="1"/>
        <end position="24"/>
    </location>
</feature>
<sequence>MRKSLAALSLAGSIALLGAVPAVANNANYPAPNTGVAVSDASVAPGEAFVFSGTGFTPGEGITITVTPTGTPAASGSVSAGSLSVSARIPLAPSTLSATADGNGAFSAPIVINEPGAYAITATGNSSGVTVGPVTVVVGGAALSNTGGNAGTGTGSGTNLANTGGVPLANTGADSSLILWSLVGAGALAAGTASVVVARRRAKSTEVSA</sequence>
<dbReference type="NCBIfam" id="TIGR01167">
    <property type="entry name" value="LPXTG_anchor"/>
    <property type="match status" value="1"/>
</dbReference>
<keyword evidence="1" id="KW-0472">Membrane</keyword>
<evidence type="ECO:0000313" key="4">
    <source>
        <dbReference type="Proteomes" id="UP001244563"/>
    </source>
</evidence>
<keyword evidence="4" id="KW-1185">Reference proteome</keyword>
<feature type="transmembrane region" description="Helical" evidence="1">
    <location>
        <begin position="177"/>
        <end position="198"/>
    </location>
</feature>
<protein>
    <submittedName>
        <fullName evidence="3">LPXTG-motif cell wall-anchored protein</fullName>
    </submittedName>
</protein>
<dbReference type="PROSITE" id="PS50194">
    <property type="entry name" value="FILAMIN_REPEAT"/>
    <property type="match status" value="1"/>
</dbReference>
<dbReference type="InterPro" id="IPR017868">
    <property type="entry name" value="Filamin/ABP280_repeat-like"/>
</dbReference>
<feature type="chain" id="PRO_5047414240" evidence="2">
    <location>
        <begin position="25"/>
        <end position="209"/>
    </location>
</feature>
<evidence type="ECO:0000313" key="3">
    <source>
        <dbReference type="EMBL" id="MDQ0100638.1"/>
    </source>
</evidence>
<keyword evidence="1" id="KW-1133">Transmembrane helix</keyword>
<dbReference type="Proteomes" id="UP001244563">
    <property type="component" value="Unassembled WGS sequence"/>
</dbReference>
<proteinExistence type="predicted"/>
<dbReference type="RefSeq" id="WP_306876633.1">
    <property type="nucleotide sequence ID" value="NZ_JAUSSW010000001.1"/>
</dbReference>
<accession>A0ABT9TG78</accession>
<comment type="caution">
    <text evidence="3">The sequence shown here is derived from an EMBL/GenBank/DDBJ whole genome shotgun (WGS) entry which is preliminary data.</text>
</comment>
<name>A0ABT9TG78_PAENI</name>
<gene>
    <name evidence="3" type="ORF">J2T10_000257</name>
</gene>
<evidence type="ECO:0000256" key="2">
    <source>
        <dbReference type="SAM" id="SignalP"/>
    </source>
</evidence>
<organism evidence="3 4">
    <name type="scientific">Paenarthrobacter nicotinovorans</name>
    <name type="common">Arthrobacter nicotinovorans</name>
    <dbReference type="NCBI Taxonomy" id="29320"/>
    <lineage>
        <taxon>Bacteria</taxon>
        <taxon>Bacillati</taxon>
        <taxon>Actinomycetota</taxon>
        <taxon>Actinomycetes</taxon>
        <taxon>Micrococcales</taxon>
        <taxon>Micrococcaceae</taxon>
        <taxon>Paenarthrobacter</taxon>
    </lineage>
</organism>
<keyword evidence="2" id="KW-0732">Signal</keyword>